<protein>
    <submittedName>
        <fullName evidence="5">Restriction endonuclease subunit S</fullName>
        <ecNumber evidence="5">3.1.21.-</ecNumber>
    </submittedName>
</protein>
<gene>
    <name evidence="5" type="ORF">AB6D66_22340</name>
</gene>
<keyword evidence="5" id="KW-0255">Endonuclease</keyword>
<dbReference type="InterPro" id="IPR000055">
    <property type="entry name" value="Restrct_endonuc_typeI_TRD"/>
</dbReference>
<reference evidence="5 6" key="1">
    <citation type="journal article" date="2024" name="ISME J.">
        <title>Tailless and filamentous prophages are predominant in marine Vibrio.</title>
        <authorList>
            <person name="Steensen K."/>
            <person name="Seneca J."/>
            <person name="Bartlau N."/>
            <person name="Yu X.A."/>
            <person name="Hussain F.A."/>
            <person name="Polz M.F."/>
        </authorList>
    </citation>
    <scope>NUCLEOTIDE SEQUENCE [LARGE SCALE GENOMIC DNA]</scope>
    <source>
        <strain evidence="5 6">10N.239.312.F12</strain>
    </source>
</reference>
<dbReference type="Pfam" id="PF01420">
    <property type="entry name" value="Methylase_S"/>
    <property type="match status" value="2"/>
</dbReference>
<dbReference type="GO" id="GO:0004519">
    <property type="term" value="F:endonuclease activity"/>
    <property type="evidence" value="ECO:0007669"/>
    <property type="project" value="UniProtKB-KW"/>
</dbReference>
<feature type="domain" description="Type I restriction modification DNA specificity" evidence="4">
    <location>
        <begin position="257"/>
        <end position="434"/>
    </location>
</feature>
<organism evidence="5 6">
    <name type="scientific">Vibrio pomeroyi</name>
    <dbReference type="NCBI Taxonomy" id="198832"/>
    <lineage>
        <taxon>Bacteria</taxon>
        <taxon>Pseudomonadati</taxon>
        <taxon>Pseudomonadota</taxon>
        <taxon>Gammaproteobacteria</taxon>
        <taxon>Vibrionales</taxon>
        <taxon>Vibrionaceae</taxon>
        <taxon>Vibrio</taxon>
    </lineage>
</organism>
<evidence type="ECO:0000256" key="1">
    <source>
        <dbReference type="ARBA" id="ARBA00010923"/>
    </source>
</evidence>
<dbReference type="Proteomes" id="UP001570071">
    <property type="component" value="Unassembled WGS sequence"/>
</dbReference>
<keyword evidence="6" id="KW-1185">Reference proteome</keyword>
<dbReference type="InterPro" id="IPR052021">
    <property type="entry name" value="Type-I_RS_S_subunit"/>
</dbReference>
<keyword evidence="3" id="KW-0238">DNA-binding</keyword>
<evidence type="ECO:0000313" key="6">
    <source>
        <dbReference type="Proteomes" id="UP001570071"/>
    </source>
</evidence>
<evidence type="ECO:0000256" key="2">
    <source>
        <dbReference type="ARBA" id="ARBA00022747"/>
    </source>
</evidence>
<evidence type="ECO:0000256" key="3">
    <source>
        <dbReference type="ARBA" id="ARBA00023125"/>
    </source>
</evidence>
<keyword evidence="5" id="KW-0540">Nuclease</keyword>
<dbReference type="SUPFAM" id="SSF116734">
    <property type="entry name" value="DNA methylase specificity domain"/>
    <property type="match status" value="2"/>
</dbReference>
<dbReference type="InterPro" id="IPR044946">
    <property type="entry name" value="Restrct_endonuc_typeI_TRD_sf"/>
</dbReference>
<keyword evidence="2" id="KW-0680">Restriction system</keyword>
<dbReference type="GO" id="GO:0016787">
    <property type="term" value="F:hydrolase activity"/>
    <property type="evidence" value="ECO:0007669"/>
    <property type="project" value="UniProtKB-KW"/>
</dbReference>
<evidence type="ECO:0000259" key="4">
    <source>
        <dbReference type="Pfam" id="PF01420"/>
    </source>
</evidence>
<feature type="domain" description="Type I restriction modification DNA specificity" evidence="4">
    <location>
        <begin position="37"/>
        <end position="216"/>
    </location>
</feature>
<dbReference type="RefSeq" id="WP_372126130.1">
    <property type="nucleotide sequence ID" value="NZ_JBFSSG010000079.1"/>
</dbReference>
<comment type="similarity">
    <text evidence="1">Belongs to the type-I restriction system S methylase family.</text>
</comment>
<dbReference type="PANTHER" id="PTHR30408:SF12">
    <property type="entry name" value="TYPE I RESTRICTION ENZYME MJAVIII SPECIFICITY SUBUNIT"/>
    <property type="match status" value="1"/>
</dbReference>
<accession>A0ABV4N3F5</accession>
<dbReference type="Gene3D" id="1.10.287.1120">
    <property type="entry name" value="Bipartite methylase S protein"/>
    <property type="match status" value="1"/>
</dbReference>
<sequence>MKVENEKQSTVHSQLSIEGNMPKLRFGDFSGGLLVTRLSEIINKLESGVSVNSEDVPPNSNENGILKTSAIYAGSFNPEQAKVITDASELRRAKLNPKKDSIIISRMNTPALVGESGYISKDYPNLFIPDRLWQATVSSQHCTRWLSFLLTSPRTRFIISSKGTGTSNSMKNISKPSFLSIGAVTPTLPEQQKIASFLSKVDEKIGLLSDKKDKLTEYKRGVMQQMFNGKWHEQDGQLTFVPPTLRFKADDGSEFPDWEERTLKSVFSIFNGFAFKSTDSRTNGTRWLKIADVGVEKISNKNISFLPKDYLEKYKKFALKKGDVVVALTRPVLNEQLKIAFVDDHSDGALLNQRVGKVDTKECLIYVYYLAQCKRVVSSIIQNIAGTDPPNLAPTDINHIKITLPSLEEQKKIANFLSAIDQKIALTNSELNKAKEWKKGLLQQMFV</sequence>
<keyword evidence="5" id="KW-0378">Hydrolase</keyword>
<evidence type="ECO:0000313" key="5">
    <source>
        <dbReference type="EMBL" id="MEZ8723823.1"/>
    </source>
</evidence>
<name>A0ABV4N3F5_9VIBR</name>
<dbReference type="PANTHER" id="PTHR30408">
    <property type="entry name" value="TYPE-1 RESTRICTION ENZYME ECOKI SPECIFICITY PROTEIN"/>
    <property type="match status" value="1"/>
</dbReference>
<dbReference type="Gene3D" id="3.90.220.20">
    <property type="entry name" value="DNA methylase specificity domains"/>
    <property type="match status" value="2"/>
</dbReference>
<dbReference type="EMBL" id="JBFSSG010000079">
    <property type="protein sequence ID" value="MEZ8723823.1"/>
    <property type="molecule type" value="Genomic_DNA"/>
</dbReference>
<dbReference type="EC" id="3.1.21.-" evidence="5"/>
<proteinExistence type="inferred from homology"/>
<comment type="caution">
    <text evidence="5">The sequence shown here is derived from an EMBL/GenBank/DDBJ whole genome shotgun (WGS) entry which is preliminary data.</text>
</comment>
<dbReference type="CDD" id="cd17259">
    <property type="entry name" value="RMtype1_S_StySKI-TRD2-CR2_like"/>
    <property type="match status" value="1"/>
</dbReference>